<feature type="domain" description="N-acetyltransferase" evidence="1">
    <location>
        <begin position="5"/>
        <end position="158"/>
    </location>
</feature>
<gene>
    <name evidence="2" type="ORF">CIT25_02405</name>
</gene>
<dbReference type="InterPro" id="IPR000182">
    <property type="entry name" value="GNAT_dom"/>
</dbReference>
<comment type="caution">
    <text evidence="2">The sequence shown here is derived from an EMBL/GenBank/DDBJ whole genome shotgun (WGS) entry which is preliminary data.</text>
</comment>
<dbReference type="PROSITE" id="PS51186">
    <property type="entry name" value="GNAT"/>
    <property type="match status" value="1"/>
</dbReference>
<dbReference type="AlphaFoldDB" id="A0AB36RFZ9"/>
<dbReference type="Gene3D" id="3.40.630.30">
    <property type="match status" value="1"/>
</dbReference>
<proteinExistence type="predicted"/>
<evidence type="ECO:0000313" key="3">
    <source>
        <dbReference type="Proteomes" id="UP000216215"/>
    </source>
</evidence>
<sequence length="165" mass="18435">MTDEVTIRELNGLDEMLSIYPVFRQGNSHLDEAAFRERLSAMLAQGSYRCIAAYIGDRLVGLSGFWTGIQLWCGKYIEADHVVVDTTLRSLGTGTKLMAWIEAEGERTGCAVFRIAMVLGKERTRQFYARNGFFDDGLLMVKALSRGAAEFPEYVSRPAEPGLRV</sequence>
<dbReference type="InterPro" id="IPR016181">
    <property type="entry name" value="Acyl_CoA_acyltransferase"/>
</dbReference>
<dbReference type="SUPFAM" id="SSF55729">
    <property type="entry name" value="Acyl-CoA N-acyltransferases (Nat)"/>
    <property type="match status" value="1"/>
</dbReference>
<organism evidence="2 3">
    <name type="scientific">Mesorhizobium mediterraneum</name>
    <dbReference type="NCBI Taxonomy" id="43617"/>
    <lineage>
        <taxon>Bacteria</taxon>
        <taxon>Pseudomonadati</taxon>
        <taxon>Pseudomonadota</taxon>
        <taxon>Alphaproteobacteria</taxon>
        <taxon>Hyphomicrobiales</taxon>
        <taxon>Phyllobacteriaceae</taxon>
        <taxon>Mesorhizobium</taxon>
    </lineage>
</organism>
<dbReference type="RefSeq" id="WP_095483044.1">
    <property type="nucleotide sequence ID" value="NZ_CP088151.1"/>
</dbReference>
<accession>A0AB36RFZ9</accession>
<protein>
    <submittedName>
        <fullName evidence="2">Phosphonate transporter</fullName>
    </submittedName>
</protein>
<dbReference type="GO" id="GO:0016747">
    <property type="term" value="F:acyltransferase activity, transferring groups other than amino-acyl groups"/>
    <property type="evidence" value="ECO:0007669"/>
    <property type="project" value="InterPro"/>
</dbReference>
<dbReference type="CDD" id="cd04301">
    <property type="entry name" value="NAT_SF"/>
    <property type="match status" value="1"/>
</dbReference>
<dbReference type="Proteomes" id="UP000216215">
    <property type="component" value="Unassembled WGS sequence"/>
</dbReference>
<name>A0AB36RFZ9_9HYPH</name>
<dbReference type="EMBL" id="NPKI01000006">
    <property type="protein sequence ID" value="PAQ03889.1"/>
    <property type="molecule type" value="Genomic_DNA"/>
</dbReference>
<dbReference type="Pfam" id="PF00583">
    <property type="entry name" value="Acetyltransf_1"/>
    <property type="match status" value="1"/>
</dbReference>
<evidence type="ECO:0000259" key="1">
    <source>
        <dbReference type="PROSITE" id="PS51186"/>
    </source>
</evidence>
<reference evidence="3" key="1">
    <citation type="submission" date="2017-08" db="EMBL/GenBank/DDBJ databases">
        <title>Mesorhizobium wenxinae sp. nov., a novel rhizobial species isolated from root nodules of chickpea (Cicer arietinum L.).</title>
        <authorList>
            <person name="Zhang J."/>
        </authorList>
    </citation>
    <scope>NUCLEOTIDE SEQUENCE [LARGE SCALE GENOMIC DNA]</scope>
    <source>
        <strain evidence="3">USDA 3392</strain>
    </source>
</reference>
<keyword evidence="3" id="KW-1185">Reference proteome</keyword>
<evidence type="ECO:0000313" key="2">
    <source>
        <dbReference type="EMBL" id="PAQ03889.1"/>
    </source>
</evidence>